<dbReference type="InterPro" id="IPR006059">
    <property type="entry name" value="SBP"/>
</dbReference>
<organism evidence="3 4">
    <name type="scientific">Candidatus Blautia merdigallinarum</name>
    <dbReference type="NCBI Taxonomy" id="2838495"/>
    <lineage>
        <taxon>Bacteria</taxon>
        <taxon>Bacillati</taxon>
        <taxon>Bacillota</taxon>
        <taxon>Clostridia</taxon>
        <taxon>Lachnospirales</taxon>
        <taxon>Lachnospiraceae</taxon>
        <taxon>Blautia</taxon>
    </lineage>
</organism>
<evidence type="ECO:0000313" key="4">
    <source>
        <dbReference type="Proteomes" id="UP000823893"/>
    </source>
</evidence>
<dbReference type="PANTHER" id="PTHR43649">
    <property type="entry name" value="ARABINOSE-BINDING PROTEIN-RELATED"/>
    <property type="match status" value="1"/>
</dbReference>
<dbReference type="EMBL" id="DWWV01000173">
    <property type="protein sequence ID" value="HJC11638.1"/>
    <property type="molecule type" value="Genomic_DNA"/>
</dbReference>
<feature type="chain" id="PRO_5039283819" evidence="2">
    <location>
        <begin position="23"/>
        <end position="448"/>
    </location>
</feature>
<reference evidence="3" key="1">
    <citation type="journal article" date="2021" name="PeerJ">
        <title>Extensive microbial diversity within the chicken gut microbiome revealed by metagenomics and culture.</title>
        <authorList>
            <person name="Gilroy R."/>
            <person name="Ravi A."/>
            <person name="Getino M."/>
            <person name="Pursley I."/>
            <person name="Horton D.L."/>
            <person name="Alikhan N.F."/>
            <person name="Baker D."/>
            <person name="Gharbi K."/>
            <person name="Hall N."/>
            <person name="Watson M."/>
            <person name="Adriaenssens E.M."/>
            <person name="Foster-Nyarko E."/>
            <person name="Jarju S."/>
            <person name="Secka A."/>
            <person name="Antonio M."/>
            <person name="Oren A."/>
            <person name="Chaudhuri R.R."/>
            <person name="La Ragione R."/>
            <person name="Hildebrand F."/>
            <person name="Pallen M.J."/>
        </authorList>
    </citation>
    <scope>NUCLEOTIDE SEQUENCE</scope>
    <source>
        <strain evidence="3">ChiSxjej6B18-287</strain>
    </source>
</reference>
<dbReference type="Proteomes" id="UP000823893">
    <property type="component" value="Unassembled WGS sequence"/>
</dbReference>
<reference evidence="3" key="2">
    <citation type="submission" date="2021-04" db="EMBL/GenBank/DDBJ databases">
        <authorList>
            <person name="Gilroy R."/>
        </authorList>
    </citation>
    <scope>NUCLEOTIDE SEQUENCE</scope>
    <source>
        <strain evidence="3">ChiSxjej6B18-287</strain>
    </source>
</reference>
<accession>A0A9D2SKD3</accession>
<dbReference type="PANTHER" id="PTHR43649:SF14">
    <property type="entry name" value="BLR3389 PROTEIN"/>
    <property type="match status" value="1"/>
</dbReference>
<protein>
    <submittedName>
        <fullName evidence="3">Extracellular solute-binding protein</fullName>
    </submittedName>
</protein>
<dbReference type="SUPFAM" id="SSF53850">
    <property type="entry name" value="Periplasmic binding protein-like II"/>
    <property type="match status" value="1"/>
</dbReference>
<dbReference type="Pfam" id="PF01547">
    <property type="entry name" value="SBP_bac_1"/>
    <property type="match status" value="1"/>
</dbReference>
<evidence type="ECO:0000256" key="2">
    <source>
        <dbReference type="SAM" id="SignalP"/>
    </source>
</evidence>
<evidence type="ECO:0000256" key="1">
    <source>
        <dbReference type="SAM" id="MobiDB-lite"/>
    </source>
</evidence>
<dbReference type="PROSITE" id="PS51257">
    <property type="entry name" value="PROKAR_LIPOPROTEIN"/>
    <property type="match status" value="1"/>
</dbReference>
<feature type="region of interest" description="Disordered" evidence="1">
    <location>
        <begin position="28"/>
        <end position="48"/>
    </location>
</feature>
<dbReference type="AlphaFoldDB" id="A0A9D2SKD3"/>
<gene>
    <name evidence="3" type="ORF">H9935_12720</name>
</gene>
<feature type="signal peptide" evidence="2">
    <location>
        <begin position="1"/>
        <end position="22"/>
    </location>
</feature>
<name>A0A9D2SKD3_9FIRM</name>
<comment type="caution">
    <text evidence="3">The sequence shown here is derived from an EMBL/GenBank/DDBJ whole genome shotgun (WGS) entry which is preliminary data.</text>
</comment>
<sequence>MKRKLAKMTAMAMSVMMALSLAACGGGGSSEGGSSGSSSGGGDSDKTITFWNVGTEGADLETYEMAIEMFNENNKDGWTIENVPTQNDKYKEKLVIAMSSGECPDMYTSWSGGPMNEYIESGYAQPLDDLYDKYNLRERFMEGALEQASYNGKLYAVPVKNISIAGIYYNKDLFEQYGVEVPTTLSELEAACDTFLENGITPFTLANSTKWTGSMYFQCLAARKGGLEPFQKAAAGEGSFEDECFVYAGEKIQEWVEKGYFPEGINSMSEDDGQARQLFYQETAAMYLSGSWSTATIKTDSEDGGSDFYDKVGWFSFPAIDDSNADPSILCGTMGDQFISFNCTGEKLEAAFELATYLSSDEVVDFMVESSLIPPINGIEEKITDPLNQAIVEAANNASAVQLWYDQYLDPSVANAHLDGNQEVFGLTMTPEEANQMMQEAMEEYLAE</sequence>
<evidence type="ECO:0000313" key="3">
    <source>
        <dbReference type="EMBL" id="HJC11638.1"/>
    </source>
</evidence>
<proteinExistence type="predicted"/>
<dbReference type="Gene3D" id="3.40.190.10">
    <property type="entry name" value="Periplasmic binding protein-like II"/>
    <property type="match status" value="2"/>
</dbReference>
<dbReference type="InterPro" id="IPR050490">
    <property type="entry name" value="Bact_solute-bd_prot1"/>
</dbReference>
<feature type="compositionally biased region" description="Gly residues" evidence="1">
    <location>
        <begin position="28"/>
        <end position="42"/>
    </location>
</feature>
<keyword evidence="2" id="KW-0732">Signal</keyword>